<keyword evidence="1 3" id="KW-0489">Methyltransferase</keyword>
<dbReference type="GO" id="GO:0008610">
    <property type="term" value="P:lipid biosynthetic process"/>
    <property type="evidence" value="ECO:0007669"/>
    <property type="project" value="InterPro"/>
</dbReference>
<accession>A0A5E6M7J7</accession>
<feature type="non-terminal residue" evidence="3">
    <location>
        <position position="1"/>
    </location>
</feature>
<protein>
    <submittedName>
        <fullName evidence="3">Partial 2-polyprenyl-6-hydroxyphenyl methylase / 3-demethylubiquinone-9 3-methyltransferase</fullName>
        <ecNumber evidence="3">2.1.1.222</ecNumber>
    </submittedName>
</protein>
<name>A0A5E6M7J7_9BACT</name>
<evidence type="ECO:0000313" key="4">
    <source>
        <dbReference type="Proteomes" id="UP000381693"/>
    </source>
</evidence>
<dbReference type="InterPro" id="IPR029063">
    <property type="entry name" value="SAM-dependent_MTases_sf"/>
</dbReference>
<dbReference type="GO" id="GO:0005886">
    <property type="term" value="C:plasma membrane"/>
    <property type="evidence" value="ECO:0007669"/>
    <property type="project" value="TreeGrafter"/>
</dbReference>
<dbReference type="Pfam" id="PF04989">
    <property type="entry name" value="RMNT_CmcI"/>
    <property type="match status" value="1"/>
</dbReference>
<dbReference type="EMBL" id="CABFUZ020000061">
    <property type="protein sequence ID" value="VVM04902.1"/>
    <property type="molecule type" value="Genomic_DNA"/>
</dbReference>
<dbReference type="InterPro" id="IPR007072">
    <property type="entry name" value="RNMT_CmcI"/>
</dbReference>
<dbReference type="PANTHER" id="PTHR40048:SF1">
    <property type="entry name" value="RHAMNOSYL O-METHYLTRANSFERASE"/>
    <property type="match status" value="1"/>
</dbReference>
<dbReference type="PANTHER" id="PTHR40048">
    <property type="entry name" value="RHAMNOSYL O-METHYLTRANSFERASE"/>
    <property type="match status" value="1"/>
</dbReference>
<keyword evidence="2 3" id="KW-0808">Transferase</keyword>
<dbReference type="AlphaFoldDB" id="A0A5E6M7J7"/>
<dbReference type="Gene3D" id="3.40.50.150">
    <property type="entry name" value="Vaccinia Virus protein VP39"/>
    <property type="match status" value="1"/>
</dbReference>
<dbReference type="EC" id="2.1.1.222" evidence="3"/>
<evidence type="ECO:0000313" key="3">
    <source>
        <dbReference type="EMBL" id="VVM04902.1"/>
    </source>
</evidence>
<dbReference type="GO" id="GO:0032259">
    <property type="term" value="P:methylation"/>
    <property type="evidence" value="ECO:0007669"/>
    <property type="project" value="UniProtKB-KW"/>
</dbReference>
<evidence type="ECO:0000256" key="1">
    <source>
        <dbReference type="ARBA" id="ARBA00022603"/>
    </source>
</evidence>
<dbReference type="Proteomes" id="UP000381693">
    <property type="component" value="Unassembled WGS sequence"/>
</dbReference>
<dbReference type="RefSeq" id="WP_218579998.1">
    <property type="nucleotide sequence ID" value="NZ_CABFUZ020000061.1"/>
</dbReference>
<evidence type="ECO:0000256" key="2">
    <source>
        <dbReference type="ARBA" id="ARBA00022679"/>
    </source>
</evidence>
<dbReference type="GO" id="GO:0071770">
    <property type="term" value="P:DIM/DIP cell wall layer assembly"/>
    <property type="evidence" value="ECO:0007669"/>
    <property type="project" value="TreeGrafter"/>
</dbReference>
<dbReference type="SUPFAM" id="SSF53335">
    <property type="entry name" value="S-adenosyl-L-methionine-dependent methyltransferases"/>
    <property type="match status" value="1"/>
</dbReference>
<dbReference type="GO" id="GO:0102208">
    <property type="term" value="F:2-polyprenyl-6-hydroxyphenol methylase activity"/>
    <property type="evidence" value="ECO:0007669"/>
    <property type="project" value="UniProtKB-EC"/>
</dbReference>
<organism evidence="3 4">
    <name type="scientific">Methylacidimicrobium cyclopophantes</name>
    <dbReference type="NCBI Taxonomy" id="1041766"/>
    <lineage>
        <taxon>Bacteria</taxon>
        <taxon>Pseudomonadati</taxon>
        <taxon>Verrucomicrobiota</taxon>
        <taxon>Methylacidimicrobium</taxon>
    </lineage>
</organism>
<sequence length="206" mass="23208">RLDEPLRMVLERMQTRILIGTTYFGIQTFKCPLDFWVYQELLYELRPDVVVEIGNYRGGSALALAHLLDALGKGRIIAIDIDQKKIDPRAKSHPRISWLQGDAKLLAGKVASRIDPAERVLVIEDSEHTHANTLGVLRAYAGLVSPESYLIVEDTNCHHGIAAGPSLGPYEAVEDFLAEDGRFEVDRSRENFGITWNPRGFLRRVR</sequence>
<gene>
    <name evidence="3" type="primary">ubiG</name>
    <name evidence="3" type="ORF">MAMC_00281</name>
</gene>
<reference evidence="3" key="1">
    <citation type="submission" date="2019-09" db="EMBL/GenBank/DDBJ databases">
        <authorList>
            <person name="Cremers G."/>
        </authorList>
    </citation>
    <scope>NUCLEOTIDE SEQUENCE [LARGE SCALE GENOMIC DNA]</scope>
    <source>
        <strain evidence="3">3B</strain>
    </source>
</reference>
<comment type="caution">
    <text evidence="3">The sequence shown here is derived from an EMBL/GenBank/DDBJ whole genome shotgun (WGS) entry which is preliminary data.</text>
</comment>
<keyword evidence="4" id="KW-1185">Reference proteome</keyword>
<proteinExistence type="predicted"/>